<name>A0AAD7NH40_9AGAR</name>
<dbReference type="AlphaFoldDB" id="A0AAD7NH40"/>
<gene>
    <name evidence="1" type="ORF">B0H16DRAFT_1313073</name>
</gene>
<accession>A0AAD7NH40</accession>
<dbReference type="EMBL" id="JARKIB010000038">
    <property type="protein sequence ID" value="KAJ7760045.1"/>
    <property type="molecule type" value="Genomic_DNA"/>
</dbReference>
<keyword evidence="2" id="KW-1185">Reference proteome</keyword>
<sequence length="84" mass="10169">MVKKYLRDNCDYTFDTLKENMPKALAHVKLETIRRWEHRMVRWMDAYREGMETKDAQLQVRQFSSTTYSSHRRIPQGVARAFDQ</sequence>
<reference evidence="1" key="1">
    <citation type="submission" date="2023-03" db="EMBL/GenBank/DDBJ databases">
        <title>Massive genome expansion in bonnet fungi (Mycena s.s.) driven by repeated elements and novel gene families across ecological guilds.</title>
        <authorList>
            <consortium name="Lawrence Berkeley National Laboratory"/>
            <person name="Harder C.B."/>
            <person name="Miyauchi S."/>
            <person name="Viragh M."/>
            <person name="Kuo A."/>
            <person name="Thoen E."/>
            <person name="Andreopoulos B."/>
            <person name="Lu D."/>
            <person name="Skrede I."/>
            <person name="Drula E."/>
            <person name="Henrissat B."/>
            <person name="Morin E."/>
            <person name="Kohler A."/>
            <person name="Barry K."/>
            <person name="LaButti K."/>
            <person name="Morin E."/>
            <person name="Salamov A."/>
            <person name="Lipzen A."/>
            <person name="Mereny Z."/>
            <person name="Hegedus B."/>
            <person name="Baldrian P."/>
            <person name="Stursova M."/>
            <person name="Weitz H."/>
            <person name="Taylor A."/>
            <person name="Grigoriev I.V."/>
            <person name="Nagy L.G."/>
            <person name="Martin F."/>
            <person name="Kauserud H."/>
        </authorList>
    </citation>
    <scope>NUCLEOTIDE SEQUENCE</scope>
    <source>
        <strain evidence="1">CBHHK182m</strain>
    </source>
</reference>
<protein>
    <submittedName>
        <fullName evidence="1">Uncharacterized protein</fullName>
    </submittedName>
</protein>
<proteinExistence type="predicted"/>
<dbReference type="Proteomes" id="UP001215598">
    <property type="component" value="Unassembled WGS sequence"/>
</dbReference>
<organism evidence="1 2">
    <name type="scientific">Mycena metata</name>
    <dbReference type="NCBI Taxonomy" id="1033252"/>
    <lineage>
        <taxon>Eukaryota</taxon>
        <taxon>Fungi</taxon>
        <taxon>Dikarya</taxon>
        <taxon>Basidiomycota</taxon>
        <taxon>Agaricomycotina</taxon>
        <taxon>Agaricomycetes</taxon>
        <taxon>Agaricomycetidae</taxon>
        <taxon>Agaricales</taxon>
        <taxon>Marasmiineae</taxon>
        <taxon>Mycenaceae</taxon>
        <taxon>Mycena</taxon>
    </lineage>
</organism>
<evidence type="ECO:0000313" key="1">
    <source>
        <dbReference type="EMBL" id="KAJ7760045.1"/>
    </source>
</evidence>
<evidence type="ECO:0000313" key="2">
    <source>
        <dbReference type="Proteomes" id="UP001215598"/>
    </source>
</evidence>
<comment type="caution">
    <text evidence="1">The sequence shown here is derived from an EMBL/GenBank/DDBJ whole genome shotgun (WGS) entry which is preliminary data.</text>
</comment>